<evidence type="ECO:0000313" key="15">
    <source>
        <dbReference type="EMBL" id="KKR63148.1"/>
    </source>
</evidence>
<keyword evidence="9" id="KW-0862">Zinc</keyword>
<dbReference type="Proteomes" id="UP000034293">
    <property type="component" value="Unassembled WGS sequence"/>
</dbReference>
<dbReference type="InterPro" id="IPR044537">
    <property type="entry name" value="Rip2-like"/>
</dbReference>
<evidence type="ECO:0000256" key="5">
    <source>
        <dbReference type="ARBA" id="ARBA00022670"/>
    </source>
</evidence>
<feature type="transmembrane region" description="Helical" evidence="13">
    <location>
        <begin position="52"/>
        <end position="71"/>
    </location>
</feature>
<keyword evidence="10 13" id="KW-1133">Transmembrane helix</keyword>
<name>A0A0G0SE17_9BACT</name>
<dbReference type="GO" id="GO:0006508">
    <property type="term" value="P:proteolysis"/>
    <property type="evidence" value="ECO:0007669"/>
    <property type="project" value="UniProtKB-KW"/>
</dbReference>
<evidence type="ECO:0000256" key="13">
    <source>
        <dbReference type="SAM" id="Phobius"/>
    </source>
</evidence>
<keyword evidence="8" id="KW-0378">Hydrolase</keyword>
<keyword evidence="6 13" id="KW-0812">Transmembrane</keyword>
<evidence type="ECO:0000256" key="9">
    <source>
        <dbReference type="ARBA" id="ARBA00022833"/>
    </source>
</evidence>
<evidence type="ECO:0000256" key="1">
    <source>
        <dbReference type="ARBA" id="ARBA00001947"/>
    </source>
</evidence>
<comment type="similarity">
    <text evidence="3">Belongs to the peptidase M50B family.</text>
</comment>
<comment type="caution">
    <text evidence="15">The sequence shown here is derived from an EMBL/GenBank/DDBJ whole genome shotgun (WGS) entry which is preliminary data.</text>
</comment>
<sequence length="171" mass="18571">MDILILIIGIAGFALAIILHEVAHGLVAERLGDPTARLMGRLTLNPISHIDIVGSIILPLTLLILRSPFLFGWAKPVPVDPYNLQHPKKDLALISLAGPLANISFALVLSIFLRIILTVFPNTNIFAMFFYVIEFNIALAVFNLIPVGPLDGAKILTGLFLKLLIPGFSSI</sequence>
<dbReference type="PANTHER" id="PTHR35864">
    <property type="entry name" value="ZINC METALLOPROTEASE MJ0611-RELATED"/>
    <property type="match status" value="1"/>
</dbReference>
<evidence type="ECO:0000256" key="8">
    <source>
        <dbReference type="ARBA" id="ARBA00022801"/>
    </source>
</evidence>
<evidence type="ECO:0000256" key="10">
    <source>
        <dbReference type="ARBA" id="ARBA00022989"/>
    </source>
</evidence>
<evidence type="ECO:0000256" key="6">
    <source>
        <dbReference type="ARBA" id="ARBA00022692"/>
    </source>
</evidence>
<evidence type="ECO:0000256" key="4">
    <source>
        <dbReference type="ARBA" id="ARBA00022475"/>
    </source>
</evidence>
<dbReference type="InterPro" id="IPR008915">
    <property type="entry name" value="Peptidase_M50"/>
</dbReference>
<protein>
    <submittedName>
        <fullName evidence="15">Peptidase M50</fullName>
    </submittedName>
</protein>
<keyword evidence="4" id="KW-1003">Cell membrane</keyword>
<dbReference type="InterPro" id="IPR052348">
    <property type="entry name" value="Metallopeptidase_M50B"/>
</dbReference>
<dbReference type="GO" id="GO:0046872">
    <property type="term" value="F:metal ion binding"/>
    <property type="evidence" value="ECO:0007669"/>
    <property type="project" value="UniProtKB-KW"/>
</dbReference>
<feature type="domain" description="Peptidase M50" evidence="14">
    <location>
        <begin position="123"/>
        <end position="160"/>
    </location>
</feature>
<keyword evidence="12 13" id="KW-0472">Membrane</keyword>
<accession>A0A0G0SE17</accession>
<dbReference type="EMBL" id="LBZA01000031">
    <property type="protein sequence ID" value="KKR63148.1"/>
    <property type="molecule type" value="Genomic_DNA"/>
</dbReference>
<dbReference type="GO" id="GO:0008237">
    <property type="term" value="F:metallopeptidase activity"/>
    <property type="evidence" value="ECO:0007669"/>
    <property type="project" value="UniProtKB-KW"/>
</dbReference>
<keyword evidence="11" id="KW-0482">Metalloprotease</keyword>
<evidence type="ECO:0000259" key="14">
    <source>
        <dbReference type="Pfam" id="PF02163"/>
    </source>
</evidence>
<keyword evidence="5" id="KW-0645">Protease</keyword>
<dbReference type="PANTHER" id="PTHR35864:SF1">
    <property type="entry name" value="ZINC METALLOPROTEASE YWHC-RELATED"/>
    <property type="match status" value="1"/>
</dbReference>
<organism evidence="15 16">
    <name type="scientific">Candidatus Woesebacteria bacterium GW2011_GWA1_40_43</name>
    <dbReference type="NCBI Taxonomy" id="1618553"/>
    <lineage>
        <taxon>Bacteria</taxon>
        <taxon>Candidatus Woeseibacteriota</taxon>
    </lineage>
</organism>
<reference evidence="15 16" key="1">
    <citation type="journal article" date="2015" name="Nature">
        <title>rRNA introns, odd ribosomes, and small enigmatic genomes across a large radiation of phyla.</title>
        <authorList>
            <person name="Brown C.T."/>
            <person name="Hug L.A."/>
            <person name="Thomas B.C."/>
            <person name="Sharon I."/>
            <person name="Castelle C.J."/>
            <person name="Singh A."/>
            <person name="Wilkins M.J."/>
            <person name="Williams K.H."/>
            <person name="Banfield J.F."/>
        </authorList>
    </citation>
    <scope>NUCLEOTIDE SEQUENCE [LARGE SCALE GENOMIC DNA]</scope>
</reference>
<comment type="subcellular location">
    <subcellularLocation>
        <location evidence="2">Cell membrane</location>
        <topology evidence="2">Multi-pass membrane protein</topology>
    </subcellularLocation>
</comment>
<evidence type="ECO:0000256" key="12">
    <source>
        <dbReference type="ARBA" id="ARBA00023136"/>
    </source>
</evidence>
<feature type="transmembrane region" description="Helical" evidence="13">
    <location>
        <begin position="91"/>
        <end position="113"/>
    </location>
</feature>
<keyword evidence="7" id="KW-0479">Metal-binding</keyword>
<evidence type="ECO:0000256" key="11">
    <source>
        <dbReference type="ARBA" id="ARBA00023049"/>
    </source>
</evidence>
<evidence type="ECO:0000313" key="16">
    <source>
        <dbReference type="Proteomes" id="UP000034293"/>
    </source>
</evidence>
<dbReference type="AlphaFoldDB" id="A0A0G0SE17"/>
<dbReference type="GO" id="GO:0005886">
    <property type="term" value="C:plasma membrane"/>
    <property type="evidence" value="ECO:0007669"/>
    <property type="project" value="UniProtKB-SubCell"/>
</dbReference>
<comment type="cofactor">
    <cofactor evidence="1">
        <name>Zn(2+)</name>
        <dbReference type="ChEBI" id="CHEBI:29105"/>
    </cofactor>
</comment>
<dbReference type="Pfam" id="PF02163">
    <property type="entry name" value="Peptidase_M50"/>
    <property type="match status" value="1"/>
</dbReference>
<gene>
    <name evidence="15" type="ORF">UU02_C0031G0002</name>
</gene>
<proteinExistence type="inferred from homology"/>
<dbReference type="CDD" id="cd06158">
    <property type="entry name" value="S2P-M50_like_1"/>
    <property type="match status" value="1"/>
</dbReference>
<evidence type="ECO:0000256" key="7">
    <source>
        <dbReference type="ARBA" id="ARBA00022723"/>
    </source>
</evidence>
<evidence type="ECO:0000256" key="3">
    <source>
        <dbReference type="ARBA" id="ARBA00007931"/>
    </source>
</evidence>
<feature type="transmembrane region" description="Helical" evidence="13">
    <location>
        <begin position="125"/>
        <end position="145"/>
    </location>
</feature>
<evidence type="ECO:0000256" key="2">
    <source>
        <dbReference type="ARBA" id="ARBA00004651"/>
    </source>
</evidence>